<organism evidence="3 4">
    <name type="scientific">Coffea arabica</name>
    <name type="common">Arabian coffee</name>
    <dbReference type="NCBI Taxonomy" id="13443"/>
    <lineage>
        <taxon>Eukaryota</taxon>
        <taxon>Viridiplantae</taxon>
        <taxon>Streptophyta</taxon>
        <taxon>Embryophyta</taxon>
        <taxon>Tracheophyta</taxon>
        <taxon>Spermatophyta</taxon>
        <taxon>Magnoliopsida</taxon>
        <taxon>eudicotyledons</taxon>
        <taxon>Gunneridae</taxon>
        <taxon>Pentapetalae</taxon>
        <taxon>asterids</taxon>
        <taxon>lamiids</taxon>
        <taxon>Gentianales</taxon>
        <taxon>Rubiaceae</taxon>
        <taxon>Ixoroideae</taxon>
        <taxon>Gardenieae complex</taxon>
        <taxon>Bertiereae - Coffeeae clade</taxon>
        <taxon>Coffeeae</taxon>
        <taxon>Coffea</taxon>
    </lineage>
</organism>
<dbReference type="InterPro" id="IPR052160">
    <property type="entry name" value="Gypsy_RT_Integrase-like"/>
</dbReference>
<dbReference type="Pfam" id="PF03732">
    <property type="entry name" value="Retrotrans_gag"/>
    <property type="match status" value="1"/>
</dbReference>
<dbReference type="InterPro" id="IPR041588">
    <property type="entry name" value="Integrase_H2C2"/>
</dbReference>
<protein>
    <recommendedName>
        <fullName evidence="2">Integrase catalytic domain-containing protein</fullName>
    </recommendedName>
</protein>
<dbReference type="PANTHER" id="PTHR47266">
    <property type="entry name" value="ENDONUCLEASE-RELATED"/>
    <property type="match status" value="1"/>
</dbReference>
<accession>A0ABM4UQI8</accession>
<dbReference type="Proteomes" id="UP001652660">
    <property type="component" value="Chromosome 6c"/>
</dbReference>
<dbReference type="PROSITE" id="PS50994">
    <property type="entry name" value="INTEGRASE"/>
    <property type="match status" value="1"/>
</dbReference>
<dbReference type="RefSeq" id="XP_071909550.1">
    <property type="nucleotide sequence ID" value="XM_072053449.1"/>
</dbReference>
<dbReference type="Gene3D" id="3.30.70.270">
    <property type="match status" value="1"/>
</dbReference>
<feature type="compositionally biased region" description="Low complexity" evidence="1">
    <location>
        <begin position="416"/>
        <end position="426"/>
    </location>
</feature>
<dbReference type="InterPro" id="IPR012337">
    <property type="entry name" value="RNaseH-like_sf"/>
</dbReference>
<evidence type="ECO:0000313" key="3">
    <source>
        <dbReference type="Proteomes" id="UP001652660"/>
    </source>
</evidence>
<evidence type="ECO:0000256" key="1">
    <source>
        <dbReference type="SAM" id="MobiDB-lite"/>
    </source>
</evidence>
<name>A0ABM4UQI8_COFAR</name>
<dbReference type="Pfam" id="PF00078">
    <property type="entry name" value="RVT_1"/>
    <property type="match status" value="1"/>
</dbReference>
<feature type="region of interest" description="Disordered" evidence="1">
    <location>
        <begin position="479"/>
        <end position="534"/>
    </location>
</feature>
<dbReference type="SUPFAM" id="SSF50630">
    <property type="entry name" value="Acid proteases"/>
    <property type="match status" value="1"/>
</dbReference>
<dbReference type="Gene3D" id="3.10.10.10">
    <property type="entry name" value="HIV Type 1 Reverse Transcriptase, subunit A, domain 1"/>
    <property type="match status" value="1"/>
</dbReference>
<dbReference type="InterPro" id="IPR021109">
    <property type="entry name" value="Peptidase_aspartic_dom_sf"/>
</dbReference>
<evidence type="ECO:0000313" key="4">
    <source>
        <dbReference type="RefSeq" id="XP_071909550.1"/>
    </source>
</evidence>
<dbReference type="Pfam" id="PF17921">
    <property type="entry name" value="Integrase_H2C2"/>
    <property type="match status" value="1"/>
</dbReference>
<proteinExistence type="predicted"/>
<dbReference type="CDD" id="cd01647">
    <property type="entry name" value="RT_LTR"/>
    <property type="match status" value="1"/>
</dbReference>
<dbReference type="InterPro" id="IPR005162">
    <property type="entry name" value="Retrotrans_gag_dom"/>
</dbReference>
<reference evidence="4" key="1">
    <citation type="submission" date="2025-08" db="UniProtKB">
        <authorList>
            <consortium name="RefSeq"/>
        </authorList>
    </citation>
    <scope>IDENTIFICATION</scope>
    <source>
        <tissue evidence="4">Leaves</tissue>
    </source>
</reference>
<feature type="compositionally biased region" description="Polar residues" evidence="1">
    <location>
        <begin position="394"/>
        <end position="403"/>
    </location>
</feature>
<dbReference type="SUPFAM" id="SSF53098">
    <property type="entry name" value="Ribonuclease H-like"/>
    <property type="match status" value="1"/>
</dbReference>
<dbReference type="InterPro" id="IPR001584">
    <property type="entry name" value="Integrase_cat-core"/>
</dbReference>
<dbReference type="Gene3D" id="2.40.70.10">
    <property type="entry name" value="Acid Proteases"/>
    <property type="match status" value="1"/>
</dbReference>
<dbReference type="GeneID" id="140008622"/>
<gene>
    <name evidence="4" type="primary">LOC140008622</name>
</gene>
<keyword evidence="3" id="KW-1185">Reference proteome</keyword>
<dbReference type="InterPro" id="IPR043128">
    <property type="entry name" value="Rev_trsase/Diguanyl_cyclase"/>
</dbReference>
<feature type="region of interest" description="Disordered" evidence="1">
    <location>
        <begin position="25"/>
        <end position="59"/>
    </location>
</feature>
<dbReference type="Gene3D" id="3.30.420.10">
    <property type="entry name" value="Ribonuclease H-like superfamily/Ribonuclease H"/>
    <property type="match status" value="1"/>
</dbReference>
<dbReference type="InterPro" id="IPR036397">
    <property type="entry name" value="RNaseH_sf"/>
</dbReference>
<sequence length="1370" mass="156053">MPRSSRTGELEFDPEIEKTARRLTKEAKLRKQQDSTSPSEFKQEFVSRDSSSESEKEEVHIPRVAMAAPRTLRELATPNVNQQPLCITFPNTEDAFELKSGLIHLLPTFRGIAGEDPHKHLKEFHVVCSTMKPQGVTEDHIKLRAFPFSLADKAKDWLFYLPSGSITTWEELKRRFLEKFFPASRAANIRKEICGVRQANGEILYEYWERFKQLCASCPHHQIPDQLLIQYFYEGLSPMDRSMLDAASGGALVNKTTDEATLLISTMAENSQQFGVRADGAIRRVNEVNHSDLEGKLSELTSLVRQMARGQLQSVKTCGICAAPGHMTDMCPTLQEDSPEQANIVEDFSGPPPRRNDPFAPTYNPGWRNHPNFSYASKPPGFQQHFQPRPPVQQPSTSNSNMSLEDMVKSLAQSTSQLQQEAQRSQQESHRFQQETRASIRNLETQMSQLATSMSNLENSNRGKLPSQVIPNPKENASAMQLRSGKEVQSPRRAHAKEEEVPRKVEEEDEKQSSEVSKKVDIPPFPGRFTRAKKEESEQEILDTFRKVEINIPLLDAIRQLPKYAKFLKGLCTNRNKLSLDDKVKVGENVSAMFQRKLPQKCKDPGMFTIPCIIGNQRIEKSMLDLGASINVMPLSIFKVLNLGPLKETRVIIQLADRSNVYPEGLVEDVLVKVNEFIFPVDFYIVDMNDEYSTDSAVILLGRPFMSTARTKIDVHEGTLSVEFDGEKVTFNIFDAMKHPVDTESVNFVGMTNTIVQEHFEQNFMRDKLDFVLQQGKTNLEVDDMEEEEVKEAIMSLHSLHPLPGRFENSFLPLPTSNERILPSVQQAPNVELKELPEHLKYAYLGDNKTLPVIIANDLTALQEDGYSGYYQIIVAQEDQHKTTFTCPFGTFAYRRMPFGLCNAPGTFQRCMMSIFSDMIDNCIEIFMDDFTVYGDSFDQCLDHLTKVLNSDHAALKYLLSKKESKPRLACGGHFGPKRTARKILDCGFYWETLFRDAYAFCKGCEKCQKFGSLSHRDEMPQVPMLFCEVFDVWGMDFMGPFPNSFGFLYILLAVDYVSKWVEAKATRTNDSQVVVGFLKSHIFSRFGVPRAIISDQGTHFCNRTIAPLMRKYGVHHRVSTTYHPQTNGQAEVSNREIKSVLEKTVNPNRKDWSLRLDDALWAYRTAYKTPIGMSPYRLVFGKMCHLPVAIEHRAFWAVKQCNLHADRDGKERKLQLQELEEIRLEAYDNARLYKERTKQFHDRLLRAKHFFPGQNVLLFNSRLKFMPGKLKSRWIGPYVVVNVFPNGVVEIQSLETNKSFTVNGHRLKPFVDVSDIGTLEEETLPYKACPRPISDSMKSVETLGQKTLPYKAWARLTATLVHSGDTGLD</sequence>
<feature type="compositionally biased region" description="Basic and acidic residues" evidence="1">
    <location>
        <begin position="484"/>
        <end position="521"/>
    </location>
</feature>
<evidence type="ECO:0000259" key="2">
    <source>
        <dbReference type="PROSITE" id="PS50994"/>
    </source>
</evidence>
<dbReference type="CDD" id="cd00303">
    <property type="entry name" value="retropepsin_like"/>
    <property type="match status" value="1"/>
</dbReference>
<feature type="domain" description="Integrase catalytic" evidence="2">
    <location>
        <begin position="1020"/>
        <end position="1184"/>
    </location>
</feature>
<dbReference type="SUPFAM" id="SSF56672">
    <property type="entry name" value="DNA/RNA polymerases"/>
    <property type="match status" value="1"/>
</dbReference>
<dbReference type="InterPro" id="IPR000477">
    <property type="entry name" value="RT_dom"/>
</dbReference>
<dbReference type="InterPro" id="IPR043502">
    <property type="entry name" value="DNA/RNA_pol_sf"/>
</dbReference>
<feature type="region of interest" description="Disordered" evidence="1">
    <location>
        <begin position="343"/>
        <end position="435"/>
    </location>
</feature>
<feature type="compositionally biased region" description="Basic and acidic residues" evidence="1">
    <location>
        <begin position="41"/>
        <end position="59"/>
    </location>
</feature>
<dbReference type="Pfam" id="PF00665">
    <property type="entry name" value="rve"/>
    <property type="match status" value="1"/>
</dbReference>